<evidence type="ECO:0000313" key="2">
    <source>
        <dbReference type="EMBL" id="CAG8776886.1"/>
    </source>
</evidence>
<gene>
    <name evidence="2" type="ORF">CPELLU_LOCUS16168</name>
</gene>
<feature type="signal peptide" evidence="1">
    <location>
        <begin position="1"/>
        <end position="25"/>
    </location>
</feature>
<sequence>MNLACPKSIPIIVVLLAIIVPLSHSEIPFIDSFIEYLEPWIDIPLFISTILDYFEAIYYPLAIPEDGPIFRDLANTTTMFLKVIATINMPPSTQIIDQRPAGLFLANVADKVGRASQMENKIIIQYLNDLAESTYQTGKKAEKLFSIGAYLINRIGNEITSIRETLSLDMTLSRRNVTFLSNRLNKLLFQVTEFRDQFKAIRMAIDDEERIWNGTQYGINSFYDVEKYFESIESTGSKIYKWKNIVNNLTIFKLGCLVTFEARRGIETALKITEQVRIKFIQTKDVIRGLNKKKIVRKIDLINLQGVEMLTEAVSVGWAEKDKSKIIIQ</sequence>
<organism evidence="2 3">
    <name type="scientific">Cetraspora pellucida</name>
    <dbReference type="NCBI Taxonomy" id="1433469"/>
    <lineage>
        <taxon>Eukaryota</taxon>
        <taxon>Fungi</taxon>
        <taxon>Fungi incertae sedis</taxon>
        <taxon>Mucoromycota</taxon>
        <taxon>Glomeromycotina</taxon>
        <taxon>Glomeromycetes</taxon>
        <taxon>Diversisporales</taxon>
        <taxon>Gigasporaceae</taxon>
        <taxon>Cetraspora</taxon>
    </lineage>
</organism>
<evidence type="ECO:0000313" key="3">
    <source>
        <dbReference type="Proteomes" id="UP000789759"/>
    </source>
</evidence>
<protein>
    <submittedName>
        <fullName evidence="2">19397_t:CDS:1</fullName>
    </submittedName>
</protein>
<dbReference type="OrthoDB" id="2366915at2759"/>
<accession>A0A9N9P0H7</accession>
<name>A0A9N9P0H7_9GLOM</name>
<dbReference type="Proteomes" id="UP000789759">
    <property type="component" value="Unassembled WGS sequence"/>
</dbReference>
<feature type="chain" id="PRO_5040488636" evidence="1">
    <location>
        <begin position="26"/>
        <end position="329"/>
    </location>
</feature>
<dbReference type="EMBL" id="CAJVQA010023079">
    <property type="protein sequence ID" value="CAG8776886.1"/>
    <property type="molecule type" value="Genomic_DNA"/>
</dbReference>
<evidence type="ECO:0000256" key="1">
    <source>
        <dbReference type="SAM" id="SignalP"/>
    </source>
</evidence>
<proteinExistence type="predicted"/>
<reference evidence="2" key="1">
    <citation type="submission" date="2021-06" db="EMBL/GenBank/DDBJ databases">
        <authorList>
            <person name="Kallberg Y."/>
            <person name="Tangrot J."/>
            <person name="Rosling A."/>
        </authorList>
    </citation>
    <scope>NUCLEOTIDE SEQUENCE</scope>
    <source>
        <strain evidence="2">FL966</strain>
    </source>
</reference>
<keyword evidence="1" id="KW-0732">Signal</keyword>
<dbReference type="AlphaFoldDB" id="A0A9N9P0H7"/>
<comment type="caution">
    <text evidence="2">The sequence shown here is derived from an EMBL/GenBank/DDBJ whole genome shotgun (WGS) entry which is preliminary data.</text>
</comment>
<keyword evidence="3" id="KW-1185">Reference proteome</keyword>